<comment type="caution">
    <text evidence="2">The sequence shown here is derived from an EMBL/GenBank/DDBJ whole genome shotgun (WGS) entry which is preliminary data.</text>
</comment>
<feature type="domain" description="Knr4/Smi1-like" evidence="1">
    <location>
        <begin position="347"/>
        <end position="489"/>
    </location>
</feature>
<dbReference type="OrthoDB" id="2788868at2759"/>
<reference evidence="3" key="1">
    <citation type="journal article" date="2017" name="Nat. Microbiol.">
        <title>Global analysis of biosynthetic gene clusters reveals vast potential of secondary metabolite production in Penicillium species.</title>
        <authorList>
            <person name="Nielsen J.C."/>
            <person name="Grijseels S."/>
            <person name="Prigent S."/>
            <person name="Ji B."/>
            <person name="Dainat J."/>
            <person name="Nielsen K.F."/>
            <person name="Frisvad J.C."/>
            <person name="Workman M."/>
            <person name="Nielsen J."/>
        </authorList>
    </citation>
    <scope>NUCLEOTIDE SEQUENCE [LARGE SCALE GENOMIC DNA]</scope>
    <source>
        <strain evidence="3">IBT 31811</strain>
    </source>
</reference>
<dbReference type="InterPro" id="IPR037883">
    <property type="entry name" value="Knr4/Smi1-like_sf"/>
</dbReference>
<evidence type="ECO:0000313" key="2">
    <source>
        <dbReference type="EMBL" id="OQD88343.1"/>
    </source>
</evidence>
<keyword evidence="3" id="KW-1185">Reference proteome</keyword>
<gene>
    <name evidence="2" type="ORF">PENANT_c004G10869</name>
</gene>
<dbReference type="Gene3D" id="3.40.1580.10">
    <property type="entry name" value="SMI1/KNR4-like"/>
    <property type="match status" value="1"/>
</dbReference>
<dbReference type="Proteomes" id="UP000191672">
    <property type="component" value="Unassembled WGS sequence"/>
</dbReference>
<proteinExistence type="predicted"/>
<dbReference type="AlphaFoldDB" id="A0A1V6QGK3"/>
<evidence type="ECO:0000313" key="3">
    <source>
        <dbReference type="Proteomes" id="UP000191672"/>
    </source>
</evidence>
<accession>A0A1V6QGK3</accession>
<organism evidence="2 3">
    <name type="scientific">Penicillium antarcticum</name>
    <dbReference type="NCBI Taxonomy" id="416450"/>
    <lineage>
        <taxon>Eukaryota</taxon>
        <taxon>Fungi</taxon>
        <taxon>Dikarya</taxon>
        <taxon>Ascomycota</taxon>
        <taxon>Pezizomycotina</taxon>
        <taxon>Eurotiomycetes</taxon>
        <taxon>Eurotiomycetidae</taxon>
        <taxon>Eurotiales</taxon>
        <taxon>Aspergillaceae</taxon>
        <taxon>Penicillium</taxon>
    </lineage>
</organism>
<dbReference type="SUPFAM" id="SSF160631">
    <property type="entry name" value="SMI1/KNR4-like"/>
    <property type="match status" value="1"/>
</dbReference>
<dbReference type="SMART" id="SM00860">
    <property type="entry name" value="SMI1_KNR4"/>
    <property type="match status" value="1"/>
</dbReference>
<protein>
    <recommendedName>
        <fullName evidence="1">Knr4/Smi1-like domain-containing protein</fullName>
    </recommendedName>
</protein>
<sequence length="505" mass="57840">MVIQWIDTEGPRVPTTLPRLIKSYIDPKDPSKAAHNILRLAHLLLLSNHLTEAHEIASGVFRLGKNLIERDDNRVDLPLYTPISLEIFWQEHQEAFPRPEDAPKPNRGPLATYLAKEQWGKYRECTRTGWMLDRYGLAEPEDPLIWRETDDPKMLAMCARLLAKTTTPGTYPPQDRMREALAAGQKLYAMPEIPIEHWLLNRPENSQRQCWLLYRRLIVEMAIRVGEQQTAADILGQALRVDGFANGGTLGEFLMVPGIYDVLPLLARGGKETNPFFIPKADAEVMVKKILEALELRAKHGRQWALDESKVGWKELLNRLAEGAFKTHPKEYRAMGVKTAEEILYDPATEKEIKAAEKKVGKLPDDLKDMVRVANGFQGGWHLFGGGIAGIQHIGFDDGDAENSWDSLTQEDDEILDSSDLIELQSGSESDGFYHYYMRPTAWNDDEKIKDKRYRYWHWAPWMGSIARYNSVRDYVASCVEEVEEMLELGEKEEYQLEDESQEED</sequence>
<dbReference type="EMBL" id="MDYN01000004">
    <property type="protein sequence ID" value="OQD88343.1"/>
    <property type="molecule type" value="Genomic_DNA"/>
</dbReference>
<dbReference type="InterPro" id="IPR018958">
    <property type="entry name" value="Knr4/Smi1-like_dom"/>
</dbReference>
<evidence type="ECO:0000259" key="1">
    <source>
        <dbReference type="SMART" id="SM00860"/>
    </source>
</evidence>
<name>A0A1V6QGK3_9EURO</name>